<reference evidence="1" key="1">
    <citation type="journal article" date="2020" name="Stud. Mycol.">
        <title>101 Dothideomycetes genomes: a test case for predicting lifestyles and emergence of pathogens.</title>
        <authorList>
            <person name="Haridas S."/>
            <person name="Albert R."/>
            <person name="Binder M."/>
            <person name="Bloem J."/>
            <person name="Labutti K."/>
            <person name="Salamov A."/>
            <person name="Andreopoulos B."/>
            <person name="Baker S."/>
            <person name="Barry K."/>
            <person name="Bills G."/>
            <person name="Bluhm B."/>
            <person name="Cannon C."/>
            <person name="Castanera R."/>
            <person name="Culley D."/>
            <person name="Daum C."/>
            <person name="Ezra D."/>
            <person name="Gonzalez J."/>
            <person name="Henrissat B."/>
            <person name="Kuo A."/>
            <person name="Liang C."/>
            <person name="Lipzen A."/>
            <person name="Lutzoni F."/>
            <person name="Magnuson J."/>
            <person name="Mondo S."/>
            <person name="Nolan M."/>
            <person name="Ohm R."/>
            <person name="Pangilinan J."/>
            <person name="Park H.-J."/>
            <person name="Ramirez L."/>
            <person name="Alfaro M."/>
            <person name="Sun H."/>
            <person name="Tritt A."/>
            <person name="Yoshinaga Y."/>
            <person name="Zwiers L.-H."/>
            <person name="Turgeon B."/>
            <person name="Goodwin S."/>
            <person name="Spatafora J."/>
            <person name="Crous P."/>
            <person name="Grigoriev I."/>
        </authorList>
    </citation>
    <scope>NUCLEOTIDE SEQUENCE</scope>
    <source>
        <strain evidence="1">CBS 269.34</strain>
    </source>
</reference>
<dbReference type="Proteomes" id="UP000799750">
    <property type="component" value="Unassembled WGS sequence"/>
</dbReference>
<dbReference type="OrthoDB" id="10586040at2759"/>
<evidence type="ECO:0000313" key="2">
    <source>
        <dbReference type="Proteomes" id="UP000799750"/>
    </source>
</evidence>
<evidence type="ECO:0000313" key="1">
    <source>
        <dbReference type="EMBL" id="KAF2502040.1"/>
    </source>
</evidence>
<accession>A0A6A6RE75</accession>
<name>A0A6A6RE75_9PEZI</name>
<organism evidence="1 2">
    <name type="scientific">Lophium mytilinum</name>
    <dbReference type="NCBI Taxonomy" id="390894"/>
    <lineage>
        <taxon>Eukaryota</taxon>
        <taxon>Fungi</taxon>
        <taxon>Dikarya</taxon>
        <taxon>Ascomycota</taxon>
        <taxon>Pezizomycotina</taxon>
        <taxon>Dothideomycetes</taxon>
        <taxon>Pleosporomycetidae</taxon>
        <taxon>Mytilinidiales</taxon>
        <taxon>Mytilinidiaceae</taxon>
        <taxon>Lophium</taxon>
    </lineage>
</organism>
<dbReference type="AlphaFoldDB" id="A0A6A6RE75"/>
<gene>
    <name evidence="1" type="ORF">BU16DRAFT_532453</name>
</gene>
<proteinExistence type="predicted"/>
<dbReference type="EMBL" id="MU004181">
    <property type="protein sequence ID" value="KAF2502040.1"/>
    <property type="molecule type" value="Genomic_DNA"/>
</dbReference>
<protein>
    <submittedName>
        <fullName evidence="1">Uncharacterized protein</fullName>
    </submittedName>
</protein>
<sequence>MSPLGRQSNNGDVEEAVLRQELVDRLAVYGDAPAPQQEGLAVRLRGHNPIQVLPAIVPAWMNNNLYSYMECQTHYIKAVIAAENVLDVFLDLMAEHAAIGGRLSIFFASNWENAAQDFEVIRFQYQAVLPSGRLDADTVRQICLLLERYWDSLLRASLIKHINRKVEAKMSHYLDLLARHPDRKDEIESLEGRPRPEERWCSGSYIRTMVSCRLYIHCLPSSDRLLLGRLWLGGGSCEGRQARPTLVRHVATNTKLTSTYHICDYNVFYSAPSTPLSPHFLEHEVLLLAITQWKIVRKLFKSLKVLYLQSNWRSIFNEFERDRPKYKPLRPEGRLDERTISYQTGRPKTFFEYIRYGAVRKLYKKNMIKVQEVMIKLQGEEDVTETFPVSIISLGFGRHIHVPRPMAYYSTQLHPFISRVNYSNTSTQEARPPLFHSLITMNVPAATQSTPTNVGALHSTPLNHDVASATSSAAPLVRLHPPRCPIYQPQAHTQQAPTLLAAALTAAVRGNHTRNAAPFPFLALPRELADMAYEFVFTNNGRTCAVWTTGTNKREVCLINLKDRAVTQSFHALALSNMKVYLEASERYWAKTTPEFDNAEQFNALWDQLNEERTDGKPKAYHLFKSIAFKNLKGRHSIKAFKRILQMPNLRRVVIVPRKVSKKLNAAPNAYYNWQRAGFDSFLSSPKTLDFLVKLKQKRMDDGRQAQVIGGPNWYNQAFDYEAGRRKCRALGRPGRLHSNAIHHEVAQLEDYCDNELANRIDAHVASLIQAKTTRIQELEAGIRTRRVELRIRKLEHERNRLRVLRNSNA</sequence>
<keyword evidence="2" id="KW-1185">Reference proteome</keyword>